<feature type="region of interest" description="Disordered" evidence="1">
    <location>
        <begin position="184"/>
        <end position="228"/>
    </location>
</feature>
<dbReference type="Gene3D" id="1.25.40.10">
    <property type="entry name" value="Tetratricopeptide repeat domain"/>
    <property type="match status" value="1"/>
</dbReference>
<name>A0A1X7V7H0_AMPQE</name>
<dbReference type="InParanoid" id="A0A1X7V7H0"/>
<accession>A0A1X7V7H0</accession>
<dbReference type="AlphaFoldDB" id="A0A1X7V7H0"/>
<organism evidence="2">
    <name type="scientific">Amphimedon queenslandica</name>
    <name type="common">Sponge</name>
    <dbReference type="NCBI Taxonomy" id="400682"/>
    <lineage>
        <taxon>Eukaryota</taxon>
        <taxon>Metazoa</taxon>
        <taxon>Porifera</taxon>
        <taxon>Demospongiae</taxon>
        <taxon>Heteroscleromorpha</taxon>
        <taxon>Haplosclerida</taxon>
        <taxon>Niphatidae</taxon>
        <taxon>Amphimedon</taxon>
    </lineage>
</organism>
<evidence type="ECO:0000313" key="2">
    <source>
        <dbReference type="EnsemblMetazoa" id="Aqu2.1.35754_001"/>
    </source>
</evidence>
<evidence type="ECO:0000256" key="1">
    <source>
        <dbReference type="SAM" id="MobiDB-lite"/>
    </source>
</evidence>
<dbReference type="SUPFAM" id="SSF48452">
    <property type="entry name" value="TPR-like"/>
    <property type="match status" value="1"/>
</dbReference>
<dbReference type="InterPro" id="IPR011990">
    <property type="entry name" value="TPR-like_helical_dom_sf"/>
</dbReference>
<proteinExistence type="predicted"/>
<dbReference type="EnsemblMetazoa" id="Aqu2.1.35754_001">
    <property type="protein sequence ID" value="Aqu2.1.35754_001"/>
    <property type="gene ID" value="Aqu2.1.35754"/>
</dbReference>
<sequence length="331" mass="37226">MDSSICDFDDDLLFEEETSSQQQTVASLQTRLDQYLTASELGRLAYQAGDIQLATDRFNLAIDIELQVEMESTNDFGVTGQHLRHELHKLKSSSESLSSEPCSEVLKKLQLLYERADASATLNPNEPKWYLLMAGALCVVNEWEKAAKIYDEGIINCPQDPTLLAASNRLTKLNGMMALLGNKADKKPTPLSSPKARHRPFSISGDSDEPSFVPRSQSFSSDDIPLKKQSNSPLVRKSVIGTVSITPNSHKRKSIFNIFKKSKTPLAMDDFHMTWSSDDLFKQTESPRERTKWKQVFEPETLSSELNESYLGSRTIENMRAINALTERINN</sequence>
<reference evidence="2" key="1">
    <citation type="submission" date="2017-05" db="UniProtKB">
        <authorList>
            <consortium name="EnsemblMetazoa"/>
        </authorList>
    </citation>
    <scope>IDENTIFICATION</scope>
</reference>
<protein>
    <submittedName>
        <fullName evidence="2">Uncharacterized protein</fullName>
    </submittedName>
</protein>